<comment type="caution">
    <text evidence="1">The sequence shown here is derived from an EMBL/GenBank/DDBJ whole genome shotgun (WGS) entry which is preliminary data.</text>
</comment>
<sequence>MTIGGQHVRPSFAVFLFRYGESVLRHQSACSAARQVNLWVRDAFLAVAVASRTPQGVTSRLFSASNSSSSSARARPTWIILCRCTTPCGGCNWHYPDRTQSPEGGHVDGSPNDAPRNKATDTTSRAYGHPAQC</sequence>
<name>A0ACC4DUH0_PURLI</name>
<gene>
    <name evidence="1" type="ORF">ACCO45_007102</name>
</gene>
<evidence type="ECO:0000313" key="2">
    <source>
        <dbReference type="Proteomes" id="UP001638806"/>
    </source>
</evidence>
<reference evidence="1" key="1">
    <citation type="submission" date="2024-12" db="EMBL/GenBank/DDBJ databases">
        <title>Comparative genomics and development of molecular markers within Purpureocillium lilacinum and among Purpureocillium species.</title>
        <authorList>
            <person name="Yeh Z.-Y."/>
            <person name="Ni N.-T."/>
            <person name="Lo P.-H."/>
            <person name="Mushyakhwo K."/>
            <person name="Lin C.-F."/>
            <person name="Nai Y.-S."/>
        </authorList>
    </citation>
    <scope>NUCLEOTIDE SEQUENCE</scope>
    <source>
        <strain evidence="1">NCHU-NPUST-175</strain>
    </source>
</reference>
<organism evidence="1 2">
    <name type="scientific">Purpureocillium lilacinum</name>
    <name type="common">Paecilomyces lilacinus</name>
    <dbReference type="NCBI Taxonomy" id="33203"/>
    <lineage>
        <taxon>Eukaryota</taxon>
        <taxon>Fungi</taxon>
        <taxon>Dikarya</taxon>
        <taxon>Ascomycota</taxon>
        <taxon>Pezizomycotina</taxon>
        <taxon>Sordariomycetes</taxon>
        <taxon>Hypocreomycetidae</taxon>
        <taxon>Hypocreales</taxon>
        <taxon>Ophiocordycipitaceae</taxon>
        <taxon>Purpureocillium</taxon>
    </lineage>
</organism>
<evidence type="ECO:0000313" key="1">
    <source>
        <dbReference type="EMBL" id="KAL3958940.1"/>
    </source>
</evidence>
<dbReference type="EMBL" id="JBGNUJ010000006">
    <property type="protein sequence ID" value="KAL3958940.1"/>
    <property type="molecule type" value="Genomic_DNA"/>
</dbReference>
<proteinExistence type="predicted"/>
<dbReference type="Proteomes" id="UP001638806">
    <property type="component" value="Unassembled WGS sequence"/>
</dbReference>
<keyword evidence="2" id="KW-1185">Reference proteome</keyword>
<protein>
    <submittedName>
        <fullName evidence="1">Uncharacterized protein</fullName>
    </submittedName>
</protein>
<accession>A0ACC4DUH0</accession>